<keyword evidence="4" id="KW-0430">Lectin</keyword>
<dbReference type="GO" id="GO:0009699">
    <property type="term" value="P:phenylpropanoid biosynthetic process"/>
    <property type="evidence" value="ECO:0007669"/>
    <property type="project" value="UniProtKB-ARBA"/>
</dbReference>
<dbReference type="InterPro" id="IPR001229">
    <property type="entry name" value="Jacalin-like_lectin_dom"/>
</dbReference>
<dbReference type="SMART" id="SM00915">
    <property type="entry name" value="Jacalin"/>
    <property type="match status" value="1"/>
</dbReference>
<feature type="region of interest" description="Disordered" evidence="6">
    <location>
        <begin position="170"/>
        <end position="195"/>
    </location>
</feature>
<dbReference type="Pfam" id="PF01419">
    <property type="entry name" value="Jacalin"/>
    <property type="match status" value="2"/>
</dbReference>
<comment type="similarity">
    <text evidence="1 5">Belongs to the plant dirigent protein family.</text>
</comment>
<sequence>MTYHQQKGSVSRDIKETEHTLHMYMFQIGEGRPNGNEKSIVYPQNNKPPIMFGRVVAVDWAIRDGLDQNKASIVARGRGFVVGNSMTTHGYFLSLDILFTDERLKGSSLKVLGSYENQTDNSHLAVVGGTGEFAYAQGTVSYKEVSNTGAEIIREVHICVFSRNIPKQPTVTTPAATKEGPLGGNGGNAFDIPNPPQRIESVTIRRGDVIDSFAYSYIDQAGKRQTAGPWGGNGGNPGESTYGPYGKVRGTRFSYPERSSDEIVGFFGRHGSLLDAIGVYVRPSATN</sequence>
<comment type="subunit">
    <text evidence="2 5">Homodimer.</text>
</comment>
<dbReference type="AlphaFoldDB" id="A0A0Q3S2Q5"/>
<evidence type="ECO:0000313" key="9">
    <source>
        <dbReference type="EnsemblPlants" id="KQK19442"/>
    </source>
</evidence>
<evidence type="ECO:0000256" key="4">
    <source>
        <dbReference type="ARBA" id="ARBA00022734"/>
    </source>
</evidence>
<dbReference type="PANTHER" id="PTHR46506">
    <property type="entry name" value="OS05G0143600 PROTEIN"/>
    <property type="match status" value="1"/>
</dbReference>
<evidence type="ECO:0000256" key="1">
    <source>
        <dbReference type="ARBA" id="ARBA00010746"/>
    </source>
</evidence>
<evidence type="ECO:0000256" key="6">
    <source>
        <dbReference type="SAM" id="MobiDB-lite"/>
    </source>
</evidence>
<feature type="domain" description="Jacalin-type lectin" evidence="7">
    <location>
        <begin position="176"/>
        <end position="283"/>
    </location>
</feature>
<dbReference type="SUPFAM" id="SSF51101">
    <property type="entry name" value="Mannose-binding lectins"/>
    <property type="match status" value="1"/>
</dbReference>
<reference evidence="8" key="2">
    <citation type="submission" date="2017-06" db="EMBL/GenBank/DDBJ databases">
        <title>WGS assembly of Brachypodium distachyon.</title>
        <authorList>
            <consortium name="The International Brachypodium Initiative"/>
            <person name="Lucas S."/>
            <person name="Harmon-Smith M."/>
            <person name="Lail K."/>
            <person name="Tice H."/>
            <person name="Grimwood J."/>
            <person name="Bruce D."/>
            <person name="Barry K."/>
            <person name="Shu S."/>
            <person name="Lindquist E."/>
            <person name="Wang M."/>
            <person name="Pitluck S."/>
            <person name="Vogel J.P."/>
            <person name="Garvin D.F."/>
            <person name="Mockler T.C."/>
            <person name="Schmutz J."/>
            <person name="Rokhsar D."/>
            <person name="Bevan M.W."/>
        </authorList>
    </citation>
    <scope>NUCLEOTIDE SEQUENCE</scope>
    <source>
        <strain evidence="8">Bd21</strain>
    </source>
</reference>
<dbReference type="Pfam" id="PF03018">
    <property type="entry name" value="Dirigent"/>
    <property type="match status" value="1"/>
</dbReference>
<dbReference type="STRING" id="15368.A0A0Q3S2Q5"/>
<dbReference type="InterPro" id="IPR004265">
    <property type="entry name" value="Dirigent"/>
</dbReference>
<reference evidence="9" key="3">
    <citation type="submission" date="2018-08" db="UniProtKB">
        <authorList>
            <consortium name="EnsemblPlants"/>
        </authorList>
    </citation>
    <scope>IDENTIFICATION</scope>
    <source>
        <strain evidence="9">cv. Bd21</strain>
    </source>
</reference>
<dbReference type="EMBL" id="CM000880">
    <property type="protein sequence ID" value="KQK19442.1"/>
    <property type="molecule type" value="Genomic_DNA"/>
</dbReference>
<keyword evidence="5" id="KW-0052">Apoplast</keyword>
<dbReference type="InterPro" id="IPR044859">
    <property type="entry name" value="Allene_oxi_cyc_Dirigent"/>
</dbReference>
<evidence type="ECO:0000259" key="7">
    <source>
        <dbReference type="PROSITE" id="PS51752"/>
    </source>
</evidence>
<protein>
    <recommendedName>
        <fullName evidence="5">Dirigent protein</fullName>
    </recommendedName>
</protein>
<reference evidence="8 9" key="1">
    <citation type="journal article" date="2010" name="Nature">
        <title>Genome sequencing and analysis of the model grass Brachypodium distachyon.</title>
        <authorList>
            <consortium name="International Brachypodium Initiative"/>
        </authorList>
    </citation>
    <scope>NUCLEOTIDE SEQUENCE [LARGE SCALE GENOMIC DNA]</scope>
    <source>
        <strain evidence="8 9">Bd21</strain>
    </source>
</reference>
<evidence type="ECO:0000256" key="5">
    <source>
        <dbReference type="RuleBase" id="RU363099"/>
    </source>
</evidence>
<dbReference type="EnsemblPlants" id="KQK19442">
    <property type="protein sequence ID" value="KQK19442"/>
    <property type="gene ID" value="BRADI_1g48282v3"/>
</dbReference>
<organism evidence="8">
    <name type="scientific">Brachypodium distachyon</name>
    <name type="common">Purple false brome</name>
    <name type="synonym">Trachynia distachya</name>
    <dbReference type="NCBI Taxonomy" id="15368"/>
    <lineage>
        <taxon>Eukaryota</taxon>
        <taxon>Viridiplantae</taxon>
        <taxon>Streptophyta</taxon>
        <taxon>Embryophyta</taxon>
        <taxon>Tracheophyta</taxon>
        <taxon>Spermatophyta</taxon>
        <taxon>Magnoliopsida</taxon>
        <taxon>Liliopsida</taxon>
        <taxon>Poales</taxon>
        <taxon>Poaceae</taxon>
        <taxon>BOP clade</taxon>
        <taxon>Pooideae</taxon>
        <taxon>Stipodae</taxon>
        <taxon>Brachypodieae</taxon>
        <taxon>Brachypodium</taxon>
    </lineage>
</organism>
<comment type="subcellular location">
    <subcellularLocation>
        <location evidence="5">Secreted</location>
        <location evidence="5">Extracellular space</location>
        <location evidence="5">Apoplast</location>
    </subcellularLocation>
</comment>
<dbReference type="Gramene" id="KQK19442">
    <property type="protein sequence ID" value="KQK19442"/>
    <property type="gene ID" value="BRADI_1g48282v3"/>
</dbReference>
<dbReference type="InterPro" id="IPR036404">
    <property type="entry name" value="Jacalin-like_lectin_dom_sf"/>
</dbReference>
<accession>A0A0Q3S2Q5</accession>
<gene>
    <name evidence="8" type="ORF">BRADI_1g48282v3</name>
</gene>
<evidence type="ECO:0000256" key="2">
    <source>
        <dbReference type="ARBA" id="ARBA00011738"/>
    </source>
</evidence>
<dbReference type="Gene3D" id="2.40.480.10">
    <property type="entry name" value="Allene oxide cyclase-like"/>
    <property type="match status" value="1"/>
</dbReference>
<dbReference type="Proteomes" id="UP000008810">
    <property type="component" value="Chromosome 1"/>
</dbReference>
<evidence type="ECO:0000256" key="3">
    <source>
        <dbReference type="ARBA" id="ARBA00022525"/>
    </source>
</evidence>
<dbReference type="Gene3D" id="2.100.10.30">
    <property type="entry name" value="Jacalin-like lectin domain"/>
    <property type="match status" value="2"/>
</dbReference>
<feature type="region of interest" description="Disordered" evidence="6">
    <location>
        <begin position="226"/>
        <end position="245"/>
    </location>
</feature>
<dbReference type="InParanoid" id="A0A0Q3S2Q5"/>
<keyword evidence="10" id="KW-1185">Reference proteome</keyword>
<dbReference type="GO" id="GO:0030246">
    <property type="term" value="F:carbohydrate binding"/>
    <property type="evidence" value="ECO:0007669"/>
    <property type="project" value="UniProtKB-KW"/>
</dbReference>
<dbReference type="PROSITE" id="PS51752">
    <property type="entry name" value="JACALIN_LECTIN"/>
    <property type="match status" value="1"/>
</dbReference>
<evidence type="ECO:0000313" key="10">
    <source>
        <dbReference type="Proteomes" id="UP000008810"/>
    </source>
</evidence>
<evidence type="ECO:0000313" key="8">
    <source>
        <dbReference type="EMBL" id="KQK19442.1"/>
    </source>
</evidence>
<dbReference type="OrthoDB" id="598743at2759"/>
<dbReference type="GO" id="GO:0048046">
    <property type="term" value="C:apoplast"/>
    <property type="evidence" value="ECO:0007669"/>
    <property type="project" value="UniProtKB-SubCell"/>
</dbReference>
<name>A0A0Q3S2Q5_BRADI</name>
<comment type="function">
    <text evidence="5">Dirigent proteins impart stereoselectivity on the phenoxy radical-coupling reaction, yielding optically active lignans from two molecules of coniferyl alcohol in the biosynthesis of lignans, flavonolignans, and alkaloids and thus plays a central role in plant secondary metabolism.</text>
</comment>
<keyword evidence="3 5" id="KW-0964">Secreted</keyword>
<proteinExistence type="inferred from homology"/>